<evidence type="ECO:0000259" key="3">
    <source>
        <dbReference type="PROSITE" id="PS51279"/>
    </source>
</evidence>
<dbReference type="InterPro" id="IPR027124">
    <property type="entry name" value="Swc5/CFDP1/2"/>
</dbReference>
<feature type="domain" description="BCNT-C" evidence="3">
    <location>
        <begin position="227"/>
        <end position="308"/>
    </location>
</feature>
<dbReference type="PROSITE" id="PS51279">
    <property type="entry name" value="BCNT_C"/>
    <property type="match status" value="1"/>
</dbReference>
<feature type="compositionally biased region" description="Low complexity" evidence="2">
    <location>
        <begin position="117"/>
        <end position="133"/>
    </location>
</feature>
<evidence type="ECO:0000256" key="2">
    <source>
        <dbReference type="SAM" id="MobiDB-lite"/>
    </source>
</evidence>
<evidence type="ECO:0000256" key="1">
    <source>
        <dbReference type="SAM" id="Coils"/>
    </source>
</evidence>
<dbReference type="PANTHER" id="PTHR48407">
    <property type="entry name" value="CRANIOFACIAL DEVELOPMENT PROTEIN 1"/>
    <property type="match status" value="1"/>
</dbReference>
<gene>
    <name evidence="4" type="ORF">MANES_03G209000v8</name>
</gene>
<feature type="coiled-coil region" evidence="1">
    <location>
        <begin position="249"/>
        <end position="283"/>
    </location>
</feature>
<dbReference type="EMBL" id="CM004389">
    <property type="protein sequence ID" value="OAY56186.1"/>
    <property type="molecule type" value="Genomic_DNA"/>
</dbReference>
<sequence length="318" mass="35075">MDSQTESSQKVDSVLCSEPKPAECDMEARVQAMWEQMNKGLGKKPVKPVLSKSISSTMNANSKKFNDNWMKYLGLAPKKAGCSGQDNRQNGASGLQDDTGKEDEVAARSDQMNKGVSNNMFSSQSSDSTSQNKSDNWMAYLGLATKKSESSGPYASQKGSDVLQNATSDEARKLAAAALSAVKDAAAAASGRGKVEITEVRDFAGQQIEVKKFVDAESKEAAEKARAPPPSAVDAVLEQIKKKPKLSVLDKTKKDWGEFKEENKGLEEELDAYKKSSNQYLDKVSFLQRTDYREFERERDARLALQARRRTDMREDDL</sequence>
<dbReference type="OMA" id="QSKRRHD"/>
<feature type="region of interest" description="Disordered" evidence="2">
    <location>
        <begin position="77"/>
        <end position="133"/>
    </location>
</feature>
<dbReference type="GO" id="GO:0000812">
    <property type="term" value="C:Swr1 complex"/>
    <property type="evidence" value="ECO:0000318"/>
    <property type="project" value="GO_Central"/>
</dbReference>
<evidence type="ECO:0000313" key="5">
    <source>
        <dbReference type="Proteomes" id="UP000091857"/>
    </source>
</evidence>
<dbReference type="Gramene" id="Manes.03G209000.5.v8.1">
    <property type="protein sequence ID" value="Manes.03G209000.5.v8.1.CDS"/>
    <property type="gene ID" value="Manes.03G209000.v8.1"/>
</dbReference>
<keyword evidence="1" id="KW-0175">Coiled coil</keyword>
<feature type="compositionally biased region" description="Basic and acidic residues" evidence="2">
    <location>
        <begin position="98"/>
        <end position="107"/>
    </location>
</feature>
<keyword evidence="5" id="KW-1185">Reference proteome</keyword>
<proteinExistence type="predicted"/>
<evidence type="ECO:0000313" key="4">
    <source>
        <dbReference type="EMBL" id="OAY56186.1"/>
    </source>
</evidence>
<dbReference type="InterPro" id="IPR011421">
    <property type="entry name" value="BCNT-C"/>
</dbReference>
<name>A0A2C9W9G8_MANES</name>
<dbReference type="Gramene" id="Manes.03G209000.4.v8.1">
    <property type="protein sequence ID" value="Manes.03G209000.4.v8.1.CDS"/>
    <property type="gene ID" value="Manes.03G209000.v8.1"/>
</dbReference>
<dbReference type="Proteomes" id="UP000091857">
    <property type="component" value="Chromosome 3"/>
</dbReference>
<organism evidence="4 5">
    <name type="scientific">Manihot esculenta</name>
    <name type="common">Cassava</name>
    <name type="synonym">Jatropha manihot</name>
    <dbReference type="NCBI Taxonomy" id="3983"/>
    <lineage>
        <taxon>Eukaryota</taxon>
        <taxon>Viridiplantae</taxon>
        <taxon>Streptophyta</taxon>
        <taxon>Embryophyta</taxon>
        <taxon>Tracheophyta</taxon>
        <taxon>Spermatophyta</taxon>
        <taxon>Magnoliopsida</taxon>
        <taxon>eudicotyledons</taxon>
        <taxon>Gunneridae</taxon>
        <taxon>Pentapetalae</taxon>
        <taxon>rosids</taxon>
        <taxon>fabids</taxon>
        <taxon>Malpighiales</taxon>
        <taxon>Euphorbiaceae</taxon>
        <taxon>Crotonoideae</taxon>
        <taxon>Manihoteae</taxon>
        <taxon>Manihot</taxon>
    </lineage>
</organism>
<dbReference type="Pfam" id="PF07572">
    <property type="entry name" value="BCNT"/>
    <property type="match status" value="1"/>
</dbReference>
<dbReference type="AlphaFoldDB" id="A0A2C9W9G8"/>
<dbReference type="GO" id="GO:0006338">
    <property type="term" value="P:chromatin remodeling"/>
    <property type="evidence" value="ECO:0000318"/>
    <property type="project" value="GO_Central"/>
</dbReference>
<comment type="caution">
    <text evidence="4">The sequence shown here is derived from an EMBL/GenBank/DDBJ whole genome shotgun (WGS) entry which is preliminary data.</text>
</comment>
<dbReference type="STRING" id="3983.A0A2C9W9G8"/>
<accession>A0A2C9W9G8</accession>
<reference evidence="5" key="1">
    <citation type="journal article" date="2016" name="Nat. Biotechnol.">
        <title>Sequencing wild and cultivated cassava and related species reveals extensive interspecific hybridization and genetic diversity.</title>
        <authorList>
            <person name="Bredeson J.V."/>
            <person name="Lyons J.B."/>
            <person name="Prochnik S.E."/>
            <person name="Wu G.A."/>
            <person name="Ha C.M."/>
            <person name="Edsinger-Gonzales E."/>
            <person name="Grimwood J."/>
            <person name="Schmutz J."/>
            <person name="Rabbi I.Y."/>
            <person name="Egesi C."/>
            <person name="Nauluvula P."/>
            <person name="Lebot V."/>
            <person name="Ndunguru J."/>
            <person name="Mkamilo G."/>
            <person name="Bart R.S."/>
            <person name="Setter T.L."/>
            <person name="Gleadow R.M."/>
            <person name="Kulakow P."/>
            <person name="Ferguson M.E."/>
            <person name="Rounsley S."/>
            <person name="Rokhsar D.S."/>
        </authorList>
    </citation>
    <scope>NUCLEOTIDE SEQUENCE [LARGE SCALE GENOMIC DNA]</scope>
    <source>
        <strain evidence="5">cv. AM560-2</strain>
    </source>
</reference>
<dbReference type="OrthoDB" id="445677at2759"/>
<dbReference type="PANTHER" id="PTHR48407:SF1">
    <property type="entry name" value="CRANIOFACIAL DEVELOPMENT PROTEIN 1"/>
    <property type="match status" value="1"/>
</dbReference>
<protein>
    <recommendedName>
        <fullName evidence="3">BCNT-C domain-containing protein</fullName>
    </recommendedName>
</protein>
<feature type="compositionally biased region" description="Polar residues" evidence="2">
    <location>
        <begin position="84"/>
        <end position="93"/>
    </location>
</feature>
<dbReference type="Gramene" id="Manes.03G209000.1.v8.1">
    <property type="protein sequence ID" value="Manes.03G209000.1.v8.1.CDS"/>
    <property type="gene ID" value="Manes.03G209000.v8.1"/>
</dbReference>